<dbReference type="GO" id="GO:0004609">
    <property type="term" value="F:phosphatidylserine decarboxylase activity"/>
    <property type="evidence" value="ECO:0007669"/>
    <property type="project" value="InterPro"/>
</dbReference>
<reference evidence="11" key="1">
    <citation type="submission" date="2018-05" db="EMBL/GenBank/DDBJ databases">
        <authorList>
            <person name="Lanie J.A."/>
            <person name="Ng W.-L."/>
            <person name="Kazmierczak K.M."/>
            <person name="Andrzejewski T.M."/>
            <person name="Davidsen T.M."/>
            <person name="Wayne K.J."/>
            <person name="Tettelin H."/>
            <person name="Glass J.I."/>
            <person name="Rusch D."/>
            <person name="Podicherti R."/>
            <person name="Tsui H.-C.T."/>
            <person name="Winkler M.E."/>
        </authorList>
    </citation>
    <scope>NUCLEOTIDE SEQUENCE</scope>
</reference>
<evidence type="ECO:0000256" key="10">
    <source>
        <dbReference type="ARBA" id="ARBA00023317"/>
    </source>
</evidence>
<evidence type="ECO:0000256" key="9">
    <source>
        <dbReference type="ARBA" id="ARBA00023264"/>
    </source>
</evidence>
<evidence type="ECO:0000256" key="4">
    <source>
        <dbReference type="ARBA" id="ARBA00023098"/>
    </source>
</evidence>
<evidence type="ECO:0000256" key="1">
    <source>
        <dbReference type="ARBA" id="ARBA00022475"/>
    </source>
</evidence>
<sequence>MSPFDVHINRYPISGTVKYCQYHKGKYLVAWHPKSSILNERTTTVIENKKITLLVRQIAGMVARRIVNYTKVKDKVKQSEELGFIKFGSRVDIYLPLNFNVTVKKGDKTVGGVTEIGRLS</sequence>
<keyword evidence="1" id="KW-1003">Cell membrane</keyword>
<evidence type="ECO:0000256" key="2">
    <source>
        <dbReference type="ARBA" id="ARBA00022516"/>
    </source>
</evidence>
<proteinExistence type="predicted"/>
<keyword evidence="5" id="KW-0472">Membrane</keyword>
<keyword evidence="10" id="KW-0670">Pyruvate</keyword>
<keyword evidence="3" id="KW-0210">Decarboxylase</keyword>
<keyword evidence="9" id="KW-1208">Phospholipid metabolism</keyword>
<dbReference type="EMBL" id="UINC01000776">
    <property type="protein sequence ID" value="SUZ60949.1"/>
    <property type="molecule type" value="Genomic_DNA"/>
</dbReference>
<evidence type="ECO:0000256" key="6">
    <source>
        <dbReference type="ARBA" id="ARBA00023145"/>
    </source>
</evidence>
<accession>A0A381P3Q0</accession>
<organism evidence="11">
    <name type="scientific">marine metagenome</name>
    <dbReference type="NCBI Taxonomy" id="408172"/>
    <lineage>
        <taxon>unclassified sequences</taxon>
        <taxon>metagenomes</taxon>
        <taxon>ecological metagenomes</taxon>
    </lineage>
</organism>
<dbReference type="InterPro" id="IPR003817">
    <property type="entry name" value="PS_Dcarbxylase"/>
</dbReference>
<evidence type="ECO:0000256" key="5">
    <source>
        <dbReference type="ARBA" id="ARBA00023136"/>
    </source>
</evidence>
<keyword evidence="4" id="KW-0443">Lipid metabolism</keyword>
<dbReference type="PANTHER" id="PTHR35809">
    <property type="entry name" value="ARCHAETIDYLSERINE DECARBOXYLASE PROENZYME-RELATED"/>
    <property type="match status" value="1"/>
</dbReference>
<dbReference type="GO" id="GO:0008654">
    <property type="term" value="P:phospholipid biosynthetic process"/>
    <property type="evidence" value="ECO:0007669"/>
    <property type="project" value="UniProtKB-KW"/>
</dbReference>
<gene>
    <name evidence="11" type="ORF">METZ01_LOCUS13803</name>
</gene>
<dbReference type="Pfam" id="PF02666">
    <property type="entry name" value="PS_Dcarbxylase"/>
    <property type="match status" value="1"/>
</dbReference>
<keyword evidence="2" id="KW-0444">Lipid biosynthesis</keyword>
<keyword evidence="7" id="KW-0594">Phospholipid biosynthesis</keyword>
<evidence type="ECO:0008006" key="12">
    <source>
        <dbReference type="Google" id="ProtNLM"/>
    </source>
</evidence>
<evidence type="ECO:0000256" key="3">
    <source>
        <dbReference type="ARBA" id="ARBA00022793"/>
    </source>
</evidence>
<protein>
    <recommendedName>
        <fullName evidence="12">Phosphatidylserine decarboxylase</fullName>
    </recommendedName>
</protein>
<keyword evidence="8" id="KW-0456">Lyase</keyword>
<dbReference type="PANTHER" id="PTHR35809:SF1">
    <property type="entry name" value="ARCHAETIDYLSERINE DECARBOXYLASE PROENZYME-RELATED"/>
    <property type="match status" value="1"/>
</dbReference>
<keyword evidence="6" id="KW-0865">Zymogen</keyword>
<name>A0A381P3Q0_9ZZZZ</name>
<dbReference type="InterPro" id="IPR033175">
    <property type="entry name" value="PSD-A"/>
</dbReference>
<evidence type="ECO:0000256" key="7">
    <source>
        <dbReference type="ARBA" id="ARBA00023209"/>
    </source>
</evidence>
<dbReference type="AlphaFoldDB" id="A0A381P3Q0"/>
<evidence type="ECO:0000313" key="11">
    <source>
        <dbReference type="EMBL" id="SUZ60949.1"/>
    </source>
</evidence>
<evidence type="ECO:0000256" key="8">
    <source>
        <dbReference type="ARBA" id="ARBA00023239"/>
    </source>
</evidence>